<proteinExistence type="predicted"/>
<keyword evidence="2" id="KW-1185">Reference proteome</keyword>
<evidence type="ECO:0000313" key="1">
    <source>
        <dbReference type="EMBL" id="CAJ2635893.1"/>
    </source>
</evidence>
<name>A0ACB0IVH7_TRIPR</name>
<comment type="caution">
    <text evidence="1">The sequence shown here is derived from an EMBL/GenBank/DDBJ whole genome shotgun (WGS) entry which is preliminary data.</text>
</comment>
<evidence type="ECO:0000313" key="2">
    <source>
        <dbReference type="Proteomes" id="UP001177021"/>
    </source>
</evidence>
<reference evidence="1" key="1">
    <citation type="submission" date="2023-10" db="EMBL/GenBank/DDBJ databases">
        <authorList>
            <person name="Rodriguez Cubillos JULIANA M."/>
            <person name="De Vega J."/>
        </authorList>
    </citation>
    <scope>NUCLEOTIDE SEQUENCE</scope>
</reference>
<protein>
    <submittedName>
        <fullName evidence="1">Uncharacterized protein</fullName>
    </submittedName>
</protein>
<dbReference type="Proteomes" id="UP001177021">
    <property type="component" value="Unassembled WGS sequence"/>
</dbReference>
<sequence>MRGCMHQLIVSNCPDLTILLLVHPISAVSFSCLKELDITECHGLNYLFTSSLAMKLMHLEKIKVKNCNTMTRIVERDNTLERLKLEQLSKLYSSKFFI</sequence>
<organism evidence="1 2">
    <name type="scientific">Trifolium pratense</name>
    <name type="common">Red clover</name>
    <dbReference type="NCBI Taxonomy" id="57577"/>
    <lineage>
        <taxon>Eukaryota</taxon>
        <taxon>Viridiplantae</taxon>
        <taxon>Streptophyta</taxon>
        <taxon>Embryophyta</taxon>
        <taxon>Tracheophyta</taxon>
        <taxon>Spermatophyta</taxon>
        <taxon>Magnoliopsida</taxon>
        <taxon>eudicotyledons</taxon>
        <taxon>Gunneridae</taxon>
        <taxon>Pentapetalae</taxon>
        <taxon>rosids</taxon>
        <taxon>fabids</taxon>
        <taxon>Fabales</taxon>
        <taxon>Fabaceae</taxon>
        <taxon>Papilionoideae</taxon>
        <taxon>50 kb inversion clade</taxon>
        <taxon>NPAAA clade</taxon>
        <taxon>Hologalegina</taxon>
        <taxon>IRL clade</taxon>
        <taxon>Trifolieae</taxon>
        <taxon>Trifolium</taxon>
    </lineage>
</organism>
<dbReference type="EMBL" id="CASHSV030000002">
    <property type="protein sequence ID" value="CAJ2635893.1"/>
    <property type="molecule type" value="Genomic_DNA"/>
</dbReference>
<gene>
    <name evidence="1" type="ORF">MILVUS5_LOCUS6489</name>
</gene>
<accession>A0ACB0IVH7</accession>